<feature type="transmembrane region" description="Helical" evidence="3">
    <location>
        <begin position="362"/>
        <end position="388"/>
    </location>
</feature>
<keyword evidence="6" id="KW-1185">Reference proteome</keyword>
<dbReference type="GO" id="GO:0016020">
    <property type="term" value="C:membrane"/>
    <property type="evidence" value="ECO:0007669"/>
    <property type="project" value="UniProtKB-SubCell"/>
</dbReference>
<sequence length="430" mass="45590">MSAEAARQHHHPENGVPIEDLSSMEAVAQPVPVDFPEGGMRAWIVVASASTISFCTFGIFQEYYKSHQLAGESPSTISWIGSIQIFFLFAGGLVGGPAFDRHGPMVLWPAVAAYILSIFLTSLCTEVYQFMLAQGILGGIGMGMLNAPSMAAVGQYFHKRRSTAMGIAVAGSSVGGVIFPVILSQMLNLSTLGFGWSIRICGFIILILLLPATLGIRPRLQPRKARLLLLSAFKEPLFLGIVGSVFAMMIGVFLPLFFLPTYAISNGMSSELAGFLPSILNGASIFGRIIPGIAADKLGCLNIFCAAGISTAILIFFFPKAHSNAAIITFSALYGFTYGAIVSLMTVAFAMVPKSPKDTGTYLGMGLFVIAFGALMGPAVDGAFVSRYDGYSEVSVFCGIMVMVGAIGIGATKVAMEKGFFSKLESKIQP</sequence>
<feature type="transmembrane region" description="Helical" evidence="3">
    <location>
        <begin position="42"/>
        <end position="64"/>
    </location>
</feature>
<feature type="transmembrane region" description="Helical" evidence="3">
    <location>
        <begin position="164"/>
        <end position="184"/>
    </location>
</feature>
<evidence type="ECO:0000256" key="3">
    <source>
        <dbReference type="SAM" id="Phobius"/>
    </source>
</evidence>
<dbReference type="GO" id="GO:0022857">
    <property type="term" value="F:transmembrane transporter activity"/>
    <property type="evidence" value="ECO:0007669"/>
    <property type="project" value="InterPro"/>
</dbReference>
<evidence type="ECO:0000313" key="5">
    <source>
        <dbReference type="EMBL" id="RDW56400.1"/>
    </source>
</evidence>
<comment type="similarity">
    <text evidence="2">Belongs to the major facilitator superfamily. Monocarboxylate porter (TC 2.A.1.13) family.</text>
</comment>
<dbReference type="PANTHER" id="PTHR11360:SF281">
    <property type="entry name" value="ASPYRIDONES EFFLUX PROTEIN APDF-RELATED"/>
    <property type="match status" value="1"/>
</dbReference>
<keyword evidence="3" id="KW-0812">Transmembrane</keyword>
<evidence type="ECO:0000313" key="6">
    <source>
        <dbReference type="Proteomes" id="UP000256328"/>
    </source>
</evidence>
<accession>A0A3D8Q3W2</accession>
<reference evidence="5 6" key="1">
    <citation type="journal article" date="2018" name="IMA Fungus">
        <title>IMA Genome-F 9: Draft genome sequence of Annulohypoxylon stygium, Aspergillus mulundensis, Berkeleyomyces basicola (syn. Thielaviopsis basicola), Ceratocystis smalleyi, two Cercospora beticola strains, Coleophoma cylindrospora, Fusarium fracticaudum, Phialophora cf. hyalina, and Morchella septimelata.</title>
        <authorList>
            <person name="Wingfield B.D."/>
            <person name="Bills G.F."/>
            <person name="Dong Y."/>
            <person name="Huang W."/>
            <person name="Nel W.J."/>
            <person name="Swalarsk-Parry B.S."/>
            <person name="Vaghefi N."/>
            <person name="Wilken P.M."/>
            <person name="An Z."/>
            <person name="de Beer Z.W."/>
            <person name="De Vos L."/>
            <person name="Chen L."/>
            <person name="Duong T.A."/>
            <person name="Gao Y."/>
            <person name="Hammerbacher A."/>
            <person name="Kikkert J.R."/>
            <person name="Li Y."/>
            <person name="Li H."/>
            <person name="Li K."/>
            <person name="Li Q."/>
            <person name="Liu X."/>
            <person name="Ma X."/>
            <person name="Naidoo K."/>
            <person name="Pethybridge S.J."/>
            <person name="Sun J."/>
            <person name="Steenkamp E.T."/>
            <person name="van der Nest M.A."/>
            <person name="van Wyk S."/>
            <person name="Wingfield M.J."/>
            <person name="Xiong C."/>
            <person name="Yue Q."/>
            <person name="Zhang X."/>
        </authorList>
    </citation>
    <scope>NUCLEOTIDE SEQUENCE [LARGE SCALE GENOMIC DNA]</scope>
    <source>
        <strain evidence="5 6">BP5796</strain>
    </source>
</reference>
<dbReference type="OrthoDB" id="6499973at2759"/>
<feature type="transmembrane region" description="Helical" evidence="3">
    <location>
        <begin position="136"/>
        <end position="157"/>
    </location>
</feature>
<feature type="transmembrane region" description="Helical" evidence="3">
    <location>
        <begin position="196"/>
        <end position="216"/>
    </location>
</feature>
<gene>
    <name evidence="5" type="ORF">BP5796_13222</name>
</gene>
<feature type="transmembrane region" description="Helical" evidence="3">
    <location>
        <begin position="325"/>
        <end position="350"/>
    </location>
</feature>
<evidence type="ECO:0000256" key="2">
    <source>
        <dbReference type="ARBA" id="ARBA00006727"/>
    </source>
</evidence>
<feature type="transmembrane region" description="Helical" evidence="3">
    <location>
        <begin position="237"/>
        <end position="260"/>
    </location>
</feature>
<comment type="caution">
    <text evidence="5">The sequence shown here is derived from an EMBL/GenBank/DDBJ whole genome shotgun (WGS) entry which is preliminary data.</text>
</comment>
<dbReference type="PANTHER" id="PTHR11360">
    <property type="entry name" value="MONOCARBOXYLATE TRANSPORTER"/>
    <property type="match status" value="1"/>
</dbReference>
<dbReference type="Proteomes" id="UP000256328">
    <property type="component" value="Unassembled WGS sequence"/>
</dbReference>
<evidence type="ECO:0000259" key="4">
    <source>
        <dbReference type="PROSITE" id="PS50850"/>
    </source>
</evidence>
<keyword evidence="3" id="KW-1133">Transmembrane helix</keyword>
<dbReference type="InterPro" id="IPR036259">
    <property type="entry name" value="MFS_trans_sf"/>
</dbReference>
<dbReference type="InterPro" id="IPR050327">
    <property type="entry name" value="Proton-linked_MCT"/>
</dbReference>
<dbReference type="InterPro" id="IPR011701">
    <property type="entry name" value="MFS"/>
</dbReference>
<proteinExistence type="inferred from homology"/>
<name>A0A3D8Q3W2_9HELO</name>
<dbReference type="InterPro" id="IPR020846">
    <property type="entry name" value="MFS_dom"/>
</dbReference>
<comment type="subcellular location">
    <subcellularLocation>
        <location evidence="1">Membrane</location>
        <topology evidence="1">Multi-pass membrane protein</topology>
    </subcellularLocation>
</comment>
<dbReference type="SUPFAM" id="SSF103473">
    <property type="entry name" value="MFS general substrate transporter"/>
    <property type="match status" value="1"/>
</dbReference>
<feature type="transmembrane region" description="Helical" evidence="3">
    <location>
        <begin position="76"/>
        <end position="94"/>
    </location>
</feature>
<dbReference type="Pfam" id="PF07690">
    <property type="entry name" value="MFS_1"/>
    <property type="match status" value="1"/>
</dbReference>
<dbReference type="EMBL" id="PDLN01000028">
    <property type="protein sequence ID" value="RDW56400.1"/>
    <property type="molecule type" value="Genomic_DNA"/>
</dbReference>
<organism evidence="5 6">
    <name type="scientific">Coleophoma crateriformis</name>
    <dbReference type="NCBI Taxonomy" id="565419"/>
    <lineage>
        <taxon>Eukaryota</taxon>
        <taxon>Fungi</taxon>
        <taxon>Dikarya</taxon>
        <taxon>Ascomycota</taxon>
        <taxon>Pezizomycotina</taxon>
        <taxon>Leotiomycetes</taxon>
        <taxon>Helotiales</taxon>
        <taxon>Dermateaceae</taxon>
        <taxon>Coleophoma</taxon>
    </lineage>
</organism>
<keyword evidence="3" id="KW-0472">Membrane</keyword>
<protein>
    <recommendedName>
        <fullName evidence="4">Major facilitator superfamily (MFS) profile domain-containing protein</fullName>
    </recommendedName>
</protein>
<dbReference type="PROSITE" id="PS50850">
    <property type="entry name" value="MFS"/>
    <property type="match status" value="1"/>
</dbReference>
<dbReference type="AlphaFoldDB" id="A0A3D8Q3W2"/>
<feature type="transmembrane region" description="Helical" evidence="3">
    <location>
        <begin position="106"/>
        <end position="130"/>
    </location>
</feature>
<feature type="transmembrane region" description="Helical" evidence="3">
    <location>
        <begin position="298"/>
        <end position="319"/>
    </location>
</feature>
<evidence type="ECO:0000256" key="1">
    <source>
        <dbReference type="ARBA" id="ARBA00004141"/>
    </source>
</evidence>
<feature type="domain" description="Major facilitator superfamily (MFS) profile" evidence="4">
    <location>
        <begin position="235"/>
        <end position="430"/>
    </location>
</feature>
<feature type="transmembrane region" description="Helical" evidence="3">
    <location>
        <begin position="272"/>
        <end position="291"/>
    </location>
</feature>
<feature type="transmembrane region" description="Helical" evidence="3">
    <location>
        <begin position="394"/>
        <end position="416"/>
    </location>
</feature>
<dbReference type="Gene3D" id="1.20.1250.20">
    <property type="entry name" value="MFS general substrate transporter like domains"/>
    <property type="match status" value="2"/>
</dbReference>